<evidence type="ECO:0000313" key="2">
    <source>
        <dbReference type="Proteomes" id="UP001061862"/>
    </source>
</evidence>
<keyword evidence="2" id="KW-1185">Reference proteome</keyword>
<evidence type="ECO:0000313" key="1">
    <source>
        <dbReference type="EMBL" id="UXN68655.1"/>
    </source>
</evidence>
<reference evidence="1 2" key="1">
    <citation type="submission" date="2022-09" db="EMBL/GenBank/DDBJ databases">
        <title>Interaction between co-microsymbionts with complementary sets of symbiotic genes in legume-rhizobium systems.</title>
        <authorList>
            <person name="Safronova V."/>
            <person name="Sazanova A."/>
            <person name="Afonin A."/>
            <person name="Chirak E."/>
        </authorList>
    </citation>
    <scope>NUCLEOTIDE SEQUENCE [LARGE SCALE GENOMIC DNA]</scope>
    <source>
        <strain evidence="1 2">A18/4-1</strain>
    </source>
</reference>
<name>A0ABY6C8V5_9HYPH</name>
<gene>
    <name evidence="1" type="ORF">N8A98_15510</name>
</gene>
<dbReference type="RefSeq" id="WP_262166600.1">
    <property type="nucleotide sequence ID" value="NZ_CP104965.1"/>
</dbReference>
<proteinExistence type="predicted"/>
<dbReference type="EMBL" id="CP104965">
    <property type="protein sequence ID" value="UXN68655.1"/>
    <property type="molecule type" value="Genomic_DNA"/>
</dbReference>
<protein>
    <submittedName>
        <fullName evidence="1">Uncharacterized protein</fullName>
    </submittedName>
</protein>
<organism evidence="1 2">
    <name type="scientific">Devosia neptuniae</name>
    <dbReference type="NCBI Taxonomy" id="191302"/>
    <lineage>
        <taxon>Bacteria</taxon>
        <taxon>Pseudomonadati</taxon>
        <taxon>Pseudomonadota</taxon>
        <taxon>Alphaproteobacteria</taxon>
        <taxon>Hyphomicrobiales</taxon>
        <taxon>Devosiaceae</taxon>
        <taxon>Devosia</taxon>
    </lineage>
</organism>
<accession>A0ABY6C8V5</accession>
<dbReference type="Proteomes" id="UP001061862">
    <property type="component" value="Chromosome"/>
</dbReference>
<sequence length="164" mass="17468">MSAPAPALAVSDLWQAKAEPDGSMRYACGEACAQTQLICVHEIVPNREPVPIEEMADEAIVPWGQMDFSLLARISSDRAGLSGAEKIVDGKRSDGPAIVPFGGADWVLAHYQMQAKAGTLAADLMLWPDAKGVAMLRCSYNAGLDDEGSTLAIRQLAESLRLTP</sequence>